<reference evidence="1 2" key="1">
    <citation type="submission" date="2016-06" db="EMBL/GenBank/DDBJ databases">
        <title>Microsymbionts genomes from the relict species Vavilovia formosa.</title>
        <authorList>
            <person name="Chirak E."/>
            <person name="Kimeklis A."/>
            <person name="Andronov E."/>
        </authorList>
    </citation>
    <scope>NUCLEOTIDE SEQUENCE [LARGE SCALE GENOMIC DNA]</scope>
    <source>
        <strain evidence="1 2">Vaf10</strain>
        <plasmid evidence="2">Plasmid unnamed1</plasmid>
    </source>
</reference>
<proteinExistence type="predicted"/>
<name>A0A1B1CI20_RHILE</name>
<evidence type="ECO:0000313" key="1">
    <source>
        <dbReference type="EMBL" id="ANP89309.1"/>
    </source>
</evidence>
<dbReference type="EMBL" id="CP016287">
    <property type="protein sequence ID" value="ANP89309.1"/>
    <property type="molecule type" value="Genomic_DNA"/>
</dbReference>
<dbReference type="RefSeq" id="WP_065282959.1">
    <property type="nucleotide sequence ID" value="NZ_CP016287.1"/>
</dbReference>
<protein>
    <submittedName>
        <fullName evidence="1">Uncharacterized protein</fullName>
    </submittedName>
</protein>
<evidence type="ECO:0000313" key="2">
    <source>
        <dbReference type="Proteomes" id="UP000092691"/>
    </source>
</evidence>
<dbReference type="AlphaFoldDB" id="A0A1B1CI20"/>
<geneLocation type="plasmid" evidence="1 2">
    <name>unnamed1</name>
</geneLocation>
<keyword evidence="1" id="KW-0614">Plasmid</keyword>
<sequence>MVEWQISFTSEARLIFVASDAVPLIVKRSADKIRTRHLSPKEYAIYQAIAHPIHAGRVAEKCGIELEEVEVILHTFATERFAIFMDGLWLGLAQEAGLNPWTDSDLATEQTLEHVVSLATTE</sequence>
<dbReference type="Proteomes" id="UP000092691">
    <property type="component" value="Plasmid unnamed1"/>
</dbReference>
<accession>A0A1B1CI20</accession>
<organism evidence="1 2">
    <name type="scientific">Rhizobium leguminosarum</name>
    <dbReference type="NCBI Taxonomy" id="384"/>
    <lineage>
        <taxon>Bacteria</taxon>
        <taxon>Pseudomonadati</taxon>
        <taxon>Pseudomonadota</taxon>
        <taxon>Alphaproteobacteria</taxon>
        <taxon>Hyphomicrobiales</taxon>
        <taxon>Rhizobiaceae</taxon>
        <taxon>Rhizobium/Agrobacterium group</taxon>
        <taxon>Rhizobium</taxon>
    </lineage>
</organism>
<gene>
    <name evidence="1" type="ORF">BA011_26430</name>
</gene>